<dbReference type="InterPro" id="IPR051084">
    <property type="entry name" value="H+-coupled_symporters"/>
</dbReference>
<keyword evidence="7 8" id="KW-0472">Membrane</keyword>
<evidence type="ECO:0000313" key="10">
    <source>
        <dbReference type="EMBL" id="ACG79397.1"/>
    </source>
</evidence>
<feature type="transmembrane region" description="Helical" evidence="8">
    <location>
        <begin position="201"/>
        <end position="220"/>
    </location>
</feature>
<keyword evidence="5" id="KW-0769">Symport</keyword>
<dbReference type="RefSeq" id="WP_012523535.1">
    <property type="nucleotide sequence ID" value="NC_011144.1"/>
</dbReference>
<feature type="transmembrane region" description="Helical" evidence="8">
    <location>
        <begin position="254"/>
        <end position="272"/>
    </location>
</feature>
<gene>
    <name evidence="10" type="ordered locus">PHZ_c2988</name>
</gene>
<feature type="transmembrane region" description="Helical" evidence="8">
    <location>
        <begin position="68"/>
        <end position="88"/>
    </location>
</feature>
<dbReference type="GO" id="GO:0005886">
    <property type="term" value="C:plasma membrane"/>
    <property type="evidence" value="ECO:0007669"/>
    <property type="project" value="UniProtKB-SubCell"/>
</dbReference>
<evidence type="ECO:0000256" key="3">
    <source>
        <dbReference type="ARBA" id="ARBA00022475"/>
    </source>
</evidence>
<dbReference type="CDD" id="cd17367">
    <property type="entry name" value="MFS_KgtP"/>
    <property type="match status" value="1"/>
</dbReference>
<comment type="subcellular location">
    <subcellularLocation>
        <location evidence="1">Cell membrane</location>
        <topology evidence="1">Multi-pass membrane protein</topology>
    </subcellularLocation>
</comment>
<name>B4R9D7_PHEZH</name>
<feature type="transmembrane region" description="Helical" evidence="8">
    <location>
        <begin position="414"/>
        <end position="432"/>
    </location>
</feature>
<proteinExistence type="predicted"/>
<evidence type="ECO:0000313" key="11">
    <source>
        <dbReference type="Proteomes" id="UP000001868"/>
    </source>
</evidence>
<dbReference type="EMBL" id="CP000747">
    <property type="protein sequence ID" value="ACG79397.1"/>
    <property type="molecule type" value="Genomic_DNA"/>
</dbReference>
<dbReference type="eggNOG" id="COG0477">
    <property type="taxonomic scope" value="Bacteria"/>
</dbReference>
<evidence type="ECO:0000256" key="5">
    <source>
        <dbReference type="ARBA" id="ARBA00022847"/>
    </source>
</evidence>
<feature type="transmembrane region" description="Helical" evidence="8">
    <location>
        <begin position="125"/>
        <end position="145"/>
    </location>
</feature>
<protein>
    <submittedName>
        <fullName evidence="10">Major facilitator family transporter</fullName>
    </submittedName>
</protein>
<reference evidence="10 11" key="1">
    <citation type="journal article" date="2008" name="BMC Genomics">
        <title>Complete genome of Phenylobacterium zucineum - a novel facultative intracellular bacterium isolated from human erythroleukemia cell line K562.</title>
        <authorList>
            <person name="Luo Y."/>
            <person name="Xu X."/>
            <person name="Ding Z."/>
            <person name="Liu Z."/>
            <person name="Zhang B."/>
            <person name="Yan Z."/>
            <person name="Sun J."/>
            <person name="Hu S."/>
            <person name="Hu X."/>
        </authorList>
    </citation>
    <scope>NUCLEOTIDE SEQUENCE [LARGE SCALE GENOMIC DNA]</scope>
    <source>
        <strain evidence="10 11">HLK1</strain>
    </source>
</reference>
<evidence type="ECO:0000256" key="1">
    <source>
        <dbReference type="ARBA" id="ARBA00004651"/>
    </source>
</evidence>
<accession>B4R9D7</accession>
<dbReference type="KEGG" id="pzu:PHZ_c2988"/>
<dbReference type="PROSITE" id="PS00217">
    <property type="entry name" value="SUGAR_TRANSPORT_2"/>
    <property type="match status" value="1"/>
</dbReference>
<dbReference type="Gene3D" id="1.20.1250.20">
    <property type="entry name" value="MFS general substrate transporter like domains"/>
    <property type="match status" value="2"/>
</dbReference>
<keyword evidence="11" id="KW-1185">Reference proteome</keyword>
<keyword evidence="3" id="KW-1003">Cell membrane</keyword>
<dbReference type="SUPFAM" id="SSF103473">
    <property type="entry name" value="MFS general substrate transporter"/>
    <property type="match status" value="1"/>
</dbReference>
<dbReference type="InterPro" id="IPR005829">
    <property type="entry name" value="Sugar_transporter_CS"/>
</dbReference>
<dbReference type="Pfam" id="PF00083">
    <property type="entry name" value="Sugar_tr"/>
    <property type="match status" value="2"/>
</dbReference>
<evidence type="ECO:0000256" key="4">
    <source>
        <dbReference type="ARBA" id="ARBA00022692"/>
    </source>
</evidence>
<evidence type="ECO:0000256" key="8">
    <source>
        <dbReference type="SAM" id="Phobius"/>
    </source>
</evidence>
<keyword evidence="6 8" id="KW-1133">Transmembrane helix</keyword>
<dbReference type="PANTHER" id="PTHR43528:SF1">
    <property type="entry name" value="ALPHA-KETOGLUTARATE PERMEASE"/>
    <property type="match status" value="1"/>
</dbReference>
<dbReference type="InterPro" id="IPR020846">
    <property type="entry name" value="MFS_dom"/>
</dbReference>
<feature type="transmembrane region" description="Helical" evidence="8">
    <location>
        <begin position="348"/>
        <end position="369"/>
    </location>
</feature>
<dbReference type="AlphaFoldDB" id="B4R9D7"/>
<evidence type="ECO:0000256" key="2">
    <source>
        <dbReference type="ARBA" id="ARBA00022448"/>
    </source>
</evidence>
<evidence type="ECO:0000256" key="6">
    <source>
        <dbReference type="ARBA" id="ARBA00022989"/>
    </source>
</evidence>
<feature type="transmembrane region" description="Helical" evidence="8">
    <location>
        <begin position="323"/>
        <end position="342"/>
    </location>
</feature>
<dbReference type="PROSITE" id="PS50850">
    <property type="entry name" value="MFS"/>
    <property type="match status" value="1"/>
</dbReference>
<feature type="transmembrane region" description="Helical" evidence="8">
    <location>
        <begin position="381"/>
        <end position="402"/>
    </location>
</feature>
<dbReference type="InterPro" id="IPR036259">
    <property type="entry name" value="MFS_trans_sf"/>
</dbReference>
<keyword evidence="2" id="KW-0813">Transport</keyword>
<dbReference type="FunFam" id="1.20.1250.20:FF:000001">
    <property type="entry name" value="Dicarboxylate MFS transporter"/>
    <property type="match status" value="1"/>
</dbReference>
<evidence type="ECO:0000259" key="9">
    <source>
        <dbReference type="PROSITE" id="PS50850"/>
    </source>
</evidence>
<dbReference type="GO" id="GO:0015293">
    <property type="term" value="F:symporter activity"/>
    <property type="evidence" value="ECO:0007669"/>
    <property type="project" value="UniProtKB-KW"/>
</dbReference>
<dbReference type="Proteomes" id="UP000001868">
    <property type="component" value="Chromosome"/>
</dbReference>
<sequence length="444" mass="46952">MTATETGADSQAPAALTTAGLTPLQRAKAIVGGSAGNLVEWYDWFAYSSFALYFAPHFFPEGDTTAQLLQTAAIFAVGFFARPLGAWLMGLYADWKGRRAALAVSVGMMCAGAFAIAILPDARQIGALAPVGLLAARILQGLSVGGEYGASATYMSEMAGRARRGFWASFQYVTLIAGQLLALGVLVLLQNVMDPAVLEDWGWRIPFVIGGLLAVVVFWIRAGMDESPSYEAAKAEGAERARTMMLFARFPRESAIIFVLTAAGSLAFYAYTTYMQKFLVNTAGFDKSAATAVTAVALVVYMGCQPLFGWLSDKLGRKTTIAFAFAGGALATYPVMSALAGGPSQGEALALVTLLLVVLSGYTAVSGLVKAELFPAHVRALGVALPYALANALFGGTAEYVALWFKDVGAESGFYVYVSGMMAAGFLVAVRLRNTNVHSLIRED</sequence>
<feature type="domain" description="Major facilitator superfamily (MFS) profile" evidence="9">
    <location>
        <begin position="29"/>
        <end position="437"/>
    </location>
</feature>
<dbReference type="STRING" id="450851.PHZ_c2988"/>
<organism evidence="10 11">
    <name type="scientific">Phenylobacterium zucineum (strain HLK1)</name>
    <dbReference type="NCBI Taxonomy" id="450851"/>
    <lineage>
        <taxon>Bacteria</taxon>
        <taxon>Pseudomonadati</taxon>
        <taxon>Pseudomonadota</taxon>
        <taxon>Alphaproteobacteria</taxon>
        <taxon>Caulobacterales</taxon>
        <taxon>Caulobacteraceae</taxon>
        <taxon>Phenylobacterium</taxon>
    </lineage>
</organism>
<dbReference type="InterPro" id="IPR005828">
    <property type="entry name" value="MFS_sugar_transport-like"/>
</dbReference>
<dbReference type="PANTHER" id="PTHR43528">
    <property type="entry name" value="ALPHA-KETOGLUTARATE PERMEASE"/>
    <property type="match status" value="1"/>
</dbReference>
<evidence type="ECO:0000256" key="7">
    <source>
        <dbReference type="ARBA" id="ARBA00023136"/>
    </source>
</evidence>
<feature type="transmembrane region" description="Helical" evidence="8">
    <location>
        <begin position="100"/>
        <end position="119"/>
    </location>
</feature>
<feature type="transmembrane region" description="Helical" evidence="8">
    <location>
        <begin position="292"/>
        <end position="311"/>
    </location>
</feature>
<dbReference type="HOGENOM" id="CLU_001265_39_0_5"/>
<dbReference type="OrthoDB" id="9783227at2"/>
<keyword evidence="4 8" id="KW-0812">Transmembrane</keyword>
<feature type="transmembrane region" description="Helical" evidence="8">
    <location>
        <begin position="166"/>
        <end position="189"/>
    </location>
</feature>